<dbReference type="SUPFAM" id="SSF47323">
    <property type="entry name" value="Anticodon-binding domain of a subclass of class I aminoacyl-tRNA synthetases"/>
    <property type="match status" value="1"/>
</dbReference>
<keyword evidence="7 11" id="KW-0030">Aminoacyl-tRNA synthetase</keyword>
<dbReference type="InterPro" id="IPR013155">
    <property type="entry name" value="M/V/L/I-tRNA-synth_anticd-bd"/>
</dbReference>
<evidence type="ECO:0000256" key="9">
    <source>
        <dbReference type="ARBA" id="ARBA00029936"/>
    </source>
</evidence>
<dbReference type="GO" id="GO:0006438">
    <property type="term" value="P:valyl-tRNA aminoacylation"/>
    <property type="evidence" value="ECO:0007669"/>
    <property type="project" value="InterPro"/>
</dbReference>
<evidence type="ECO:0000256" key="4">
    <source>
        <dbReference type="ARBA" id="ARBA00022741"/>
    </source>
</evidence>
<dbReference type="SUPFAM" id="SSF52374">
    <property type="entry name" value="Nucleotidylyl transferase"/>
    <property type="match status" value="1"/>
</dbReference>
<feature type="domain" description="Methionyl/Valyl/Leucyl/Isoleucyl-tRNA synthetase anticodon-binding" evidence="14">
    <location>
        <begin position="773"/>
        <end position="925"/>
    </location>
</feature>
<dbReference type="CDD" id="cd07962">
    <property type="entry name" value="Anticodon_Ia_Val"/>
    <property type="match status" value="1"/>
</dbReference>
<evidence type="ECO:0000259" key="14">
    <source>
        <dbReference type="Pfam" id="PF08264"/>
    </source>
</evidence>
<reference evidence="15" key="1">
    <citation type="submission" date="2014-12" db="EMBL/GenBank/DDBJ databases">
        <title>Insight into the proteome of Arion vulgaris.</title>
        <authorList>
            <person name="Aradska J."/>
            <person name="Bulat T."/>
            <person name="Smidak R."/>
            <person name="Sarate P."/>
            <person name="Gangsoo J."/>
            <person name="Sialana F."/>
            <person name="Bilban M."/>
            <person name="Lubec G."/>
        </authorList>
    </citation>
    <scope>NUCLEOTIDE SEQUENCE</scope>
    <source>
        <tissue evidence="15">Skin</tissue>
    </source>
</reference>
<dbReference type="PANTHER" id="PTHR11946">
    <property type="entry name" value="VALYL-TRNA SYNTHETASES"/>
    <property type="match status" value="1"/>
</dbReference>
<comment type="catalytic activity">
    <reaction evidence="10">
        <text>tRNA(Val) + L-valine + ATP = L-valyl-tRNA(Val) + AMP + diphosphate</text>
        <dbReference type="Rhea" id="RHEA:10704"/>
        <dbReference type="Rhea" id="RHEA-COMP:9672"/>
        <dbReference type="Rhea" id="RHEA-COMP:9708"/>
        <dbReference type="ChEBI" id="CHEBI:30616"/>
        <dbReference type="ChEBI" id="CHEBI:33019"/>
        <dbReference type="ChEBI" id="CHEBI:57762"/>
        <dbReference type="ChEBI" id="CHEBI:78442"/>
        <dbReference type="ChEBI" id="CHEBI:78537"/>
        <dbReference type="ChEBI" id="CHEBI:456215"/>
        <dbReference type="EC" id="6.1.1.9"/>
    </reaction>
</comment>
<dbReference type="FunFam" id="3.90.740.10:FF:000005">
    <property type="entry name" value="Valine--tRNA ligase, mitochondrial"/>
    <property type="match status" value="1"/>
</dbReference>
<dbReference type="NCBIfam" id="NF004349">
    <property type="entry name" value="PRK05729.1"/>
    <property type="match status" value="1"/>
</dbReference>
<evidence type="ECO:0000256" key="5">
    <source>
        <dbReference type="ARBA" id="ARBA00022840"/>
    </source>
</evidence>
<dbReference type="Gene3D" id="1.10.730.10">
    <property type="entry name" value="Isoleucyl-tRNA Synthetase, Domain 1"/>
    <property type="match status" value="1"/>
</dbReference>
<dbReference type="FunFam" id="3.40.50.620:FF:000020">
    <property type="entry name" value="Valine--tRNA ligase, mitochondrial"/>
    <property type="match status" value="1"/>
</dbReference>
<dbReference type="InterPro" id="IPR009080">
    <property type="entry name" value="tRNAsynth_Ia_anticodon-bd"/>
</dbReference>
<dbReference type="PANTHER" id="PTHR11946:SF109">
    <property type="entry name" value="VALINE--TRNA LIGASE"/>
    <property type="match status" value="1"/>
</dbReference>
<evidence type="ECO:0000256" key="11">
    <source>
        <dbReference type="RuleBase" id="RU363035"/>
    </source>
</evidence>
<dbReference type="InterPro" id="IPR033705">
    <property type="entry name" value="Anticodon_Ia_Val"/>
</dbReference>
<feature type="region of interest" description="Disordered" evidence="12">
    <location>
        <begin position="1"/>
        <end position="62"/>
    </location>
</feature>
<feature type="domain" description="Aminoacyl-tRNA synthetase class Ia" evidence="13">
    <location>
        <begin position="101"/>
        <end position="728"/>
    </location>
</feature>
<dbReference type="GO" id="GO:0002161">
    <property type="term" value="F:aminoacyl-tRNA deacylase activity"/>
    <property type="evidence" value="ECO:0007669"/>
    <property type="project" value="InterPro"/>
</dbReference>
<dbReference type="NCBIfam" id="TIGR00422">
    <property type="entry name" value="valS"/>
    <property type="match status" value="1"/>
</dbReference>
<gene>
    <name evidence="15" type="primary">ORF133150</name>
</gene>
<evidence type="ECO:0000259" key="13">
    <source>
        <dbReference type="Pfam" id="PF00133"/>
    </source>
</evidence>
<evidence type="ECO:0000256" key="3">
    <source>
        <dbReference type="ARBA" id="ARBA00022598"/>
    </source>
</evidence>
<accession>A0A0B7ANU5</accession>
<evidence type="ECO:0000313" key="15">
    <source>
        <dbReference type="EMBL" id="CEK82724.1"/>
    </source>
</evidence>
<dbReference type="CDD" id="cd00817">
    <property type="entry name" value="ValRS_core"/>
    <property type="match status" value="1"/>
</dbReference>
<dbReference type="PRINTS" id="PR00986">
    <property type="entry name" value="TRNASYNTHVAL"/>
</dbReference>
<evidence type="ECO:0000256" key="2">
    <source>
        <dbReference type="ARBA" id="ARBA00013169"/>
    </source>
</evidence>
<dbReference type="GO" id="GO:0005524">
    <property type="term" value="F:ATP binding"/>
    <property type="evidence" value="ECO:0007669"/>
    <property type="project" value="UniProtKB-KW"/>
</dbReference>
<dbReference type="InterPro" id="IPR001412">
    <property type="entry name" value="aa-tRNA-synth_I_CS"/>
</dbReference>
<evidence type="ECO:0000256" key="8">
    <source>
        <dbReference type="ARBA" id="ARBA00024407"/>
    </source>
</evidence>
<dbReference type="Gene3D" id="1.10.287.380">
    <property type="entry name" value="Valyl-tRNA synthetase, C-terminal domain"/>
    <property type="match status" value="1"/>
</dbReference>
<keyword evidence="6 11" id="KW-0648">Protein biosynthesis</keyword>
<dbReference type="Pfam" id="PF08264">
    <property type="entry name" value="Anticodon_1"/>
    <property type="match status" value="1"/>
</dbReference>
<dbReference type="EMBL" id="HACG01035859">
    <property type="protein sequence ID" value="CEK82724.1"/>
    <property type="molecule type" value="Transcribed_RNA"/>
</dbReference>
<dbReference type="InterPro" id="IPR037118">
    <property type="entry name" value="Val-tRNA_synth_C_sf"/>
</dbReference>
<dbReference type="FunFam" id="1.10.730.10:FF:000015">
    <property type="entry name" value="Valine--tRNA ligase"/>
    <property type="match status" value="1"/>
</dbReference>
<dbReference type="AlphaFoldDB" id="A0A0B7ANU5"/>
<dbReference type="GO" id="GO:0005829">
    <property type="term" value="C:cytosol"/>
    <property type="evidence" value="ECO:0007669"/>
    <property type="project" value="TreeGrafter"/>
</dbReference>
<evidence type="ECO:0000256" key="7">
    <source>
        <dbReference type="ARBA" id="ARBA00023146"/>
    </source>
</evidence>
<organism evidence="15">
    <name type="scientific">Arion vulgaris</name>
    <dbReference type="NCBI Taxonomy" id="1028688"/>
    <lineage>
        <taxon>Eukaryota</taxon>
        <taxon>Metazoa</taxon>
        <taxon>Spiralia</taxon>
        <taxon>Lophotrochozoa</taxon>
        <taxon>Mollusca</taxon>
        <taxon>Gastropoda</taxon>
        <taxon>Heterobranchia</taxon>
        <taxon>Euthyneura</taxon>
        <taxon>Panpulmonata</taxon>
        <taxon>Eupulmonata</taxon>
        <taxon>Stylommatophora</taxon>
        <taxon>Helicina</taxon>
        <taxon>Arionoidea</taxon>
        <taxon>Arionidae</taxon>
        <taxon>Arion</taxon>
    </lineage>
</organism>
<comment type="similarity">
    <text evidence="1 11">Belongs to the class-I aminoacyl-tRNA synthetase family.</text>
</comment>
<evidence type="ECO:0000256" key="1">
    <source>
        <dbReference type="ARBA" id="ARBA00005594"/>
    </source>
</evidence>
<dbReference type="Gene3D" id="3.40.50.620">
    <property type="entry name" value="HUPs"/>
    <property type="match status" value="2"/>
</dbReference>
<dbReference type="InterPro" id="IPR002300">
    <property type="entry name" value="aa-tRNA-synth_Ia"/>
</dbReference>
<keyword evidence="5 11" id="KW-0067">ATP-binding</keyword>
<dbReference type="InterPro" id="IPR014729">
    <property type="entry name" value="Rossmann-like_a/b/a_fold"/>
</dbReference>
<dbReference type="FunFam" id="3.40.50.620:FF:000119">
    <property type="entry name" value="Putative valine--tRNA ligase-like"/>
    <property type="match status" value="1"/>
</dbReference>
<sequence>MSDAVNGLLAGNGDQKPKSEKELKKEAQKLAKLEKFKAKESKKQEDQKNKSTDAVKEKPKKKEIKDRQVITYDVPTEKGAKKDTKCAMPDAYNPGYVEAAWYDWWVQEGFFKPEYGGRDVASLKYEDKFVIVIPPPNVTGSLHLGHGLTSAVQDCIVRWQRMKGKAVLWVPGCDHAGIATQVVVEKILWRDHKKSRHDLGRDAFVDEIWKWKNEKGHRIYDQLQKLGGSYDWDRVSFTMDAKLYKAVTEAFCRLHEMGLIYRSVRLVNWSCTLRSAISDIEVDKKEIEGRTFLSVPGYDQKVEFGVLVSFAYKVCDSDKEVVVATTRVETMLGDTGVAVHPDDARYKYLHGKFVQHPFVESRKIPVVLDEFVDMNFGTGAVKITPAHDSNDYEVGKRFNLPFITIIDDNGLITGDCGPFTGMKRFDARKAVLQALKDKGLYRGTKDNPMVIPMCSRSKDVIEPLLKPQWYVNVKEMSARSVDALRKGELNIIPEMFHKTWYSWLENSRDWCISRQLWWGHRIPAYFVQVAGQPRAQDIDGNYWVTGHTEEEAKNKAAAKLGIDASKLTLTQDEDVLDTWFSSALFPFSVFGWPDQTDDLKLYYPGTLLETGHDIIFFWVARMVMLGLTLLDKLPFRDVYLHALVRDAHGRKMSKSLGNVIDPLDVIHGIELQGLQAKLYENNLDEKEIEVAMRGQKADYPNGIPECGVDALRFALVSYTSQGRDINLDVLRVQGYRFFCNKLWNATKFALVSLGSNFRPYHPLQLTGKESLMDQWILSRLSQAVKLCNQGIETFDFPICTSAIYSFWLYELCDWFLECLKPVIGGQNEDAKIVSLNVLFTCLDVGLRLLHPMMPFLTEELFQRLPRRSENSPPSICVTPYPEDEKAIPHNPALEADVEFVQNIVKSIRSIRSDYMLLPKTQVEVYLKCSDNETAQTLNQFKDVITAMANTSSISVLINTDPPQGCAMSTVSAKCETHLMLKGQIDITKEKVKLETKKETLNKQLTKLIEAAASPDYLTKVPEKVRTDNAEKVAALTTEIQTITNGIETLLKLE</sequence>
<evidence type="ECO:0000256" key="12">
    <source>
        <dbReference type="SAM" id="MobiDB-lite"/>
    </source>
</evidence>
<feature type="compositionally biased region" description="Basic and acidic residues" evidence="12">
    <location>
        <begin position="15"/>
        <end position="57"/>
    </location>
</feature>
<protein>
    <recommendedName>
        <fullName evidence="8">Valine--tRNA ligase</fullName>
        <ecNumber evidence="2">6.1.1.9</ecNumber>
    </recommendedName>
    <alternativeName>
        <fullName evidence="9">Valyl-tRNA synthetase</fullName>
    </alternativeName>
</protein>
<dbReference type="Pfam" id="PF00133">
    <property type="entry name" value="tRNA-synt_1"/>
    <property type="match status" value="1"/>
</dbReference>
<dbReference type="GO" id="GO:0004832">
    <property type="term" value="F:valine-tRNA ligase activity"/>
    <property type="evidence" value="ECO:0007669"/>
    <property type="project" value="UniProtKB-EC"/>
</dbReference>
<dbReference type="SUPFAM" id="SSF50677">
    <property type="entry name" value="ValRS/IleRS/LeuRS editing domain"/>
    <property type="match status" value="1"/>
</dbReference>
<keyword evidence="3 11" id="KW-0436">Ligase</keyword>
<dbReference type="InterPro" id="IPR009008">
    <property type="entry name" value="Val/Leu/Ile-tRNA-synth_edit"/>
</dbReference>
<dbReference type="PROSITE" id="PS00178">
    <property type="entry name" value="AA_TRNA_LIGASE_I"/>
    <property type="match status" value="1"/>
</dbReference>
<evidence type="ECO:0000256" key="6">
    <source>
        <dbReference type="ARBA" id="ARBA00022917"/>
    </source>
</evidence>
<dbReference type="EC" id="6.1.1.9" evidence="2"/>
<evidence type="ECO:0000256" key="10">
    <source>
        <dbReference type="ARBA" id="ARBA00047552"/>
    </source>
</evidence>
<keyword evidence="4 11" id="KW-0547">Nucleotide-binding</keyword>
<dbReference type="InterPro" id="IPR002303">
    <property type="entry name" value="Valyl-tRNA_ligase"/>
</dbReference>
<dbReference type="HAMAP" id="MF_02004">
    <property type="entry name" value="Val_tRNA_synth_type1"/>
    <property type="match status" value="1"/>
</dbReference>
<name>A0A0B7ANU5_9EUPU</name>
<proteinExistence type="inferred from homology"/>